<keyword evidence="3" id="KW-0648">Protein biosynthesis</keyword>
<feature type="domain" description="Translation initiation factor 3 C-terminal" evidence="4">
    <location>
        <begin position="204"/>
        <end position="278"/>
    </location>
</feature>
<evidence type="ECO:0000313" key="6">
    <source>
        <dbReference type="Proteomes" id="UP000054559"/>
    </source>
</evidence>
<dbReference type="STRING" id="454286.A0A0J8TXB3"/>
<evidence type="ECO:0000313" key="5">
    <source>
        <dbReference type="EMBL" id="KMU78587.1"/>
    </source>
</evidence>
<dbReference type="PANTHER" id="PTHR10938">
    <property type="entry name" value="TRANSLATION INITIATION FACTOR IF-3"/>
    <property type="match status" value="1"/>
</dbReference>
<dbReference type="InterPro" id="IPR019815">
    <property type="entry name" value="Translation_initiation_fac_3_C"/>
</dbReference>
<comment type="similarity">
    <text evidence="1">Belongs to the IF-3 family.</text>
</comment>
<dbReference type="InterPro" id="IPR001288">
    <property type="entry name" value="Translation_initiation_fac_3"/>
</dbReference>
<dbReference type="InterPro" id="IPR036788">
    <property type="entry name" value="T_IF-3_C_sf"/>
</dbReference>
<keyword evidence="2" id="KW-0396">Initiation factor</keyword>
<evidence type="ECO:0000256" key="1">
    <source>
        <dbReference type="ARBA" id="ARBA00005439"/>
    </source>
</evidence>
<dbReference type="Gene3D" id="3.30.110.10">
    <property type="entry name" value="Translation initiation factor 3 (IF-3), C-terminal domain"/>
    <property type="match status" value="1"/>
</dbReference>
<name>A0A0J8TXB3_COCIT</name>
<dbReference type="GO" id="GO:0005739">
    <property type="term" value="C:mitochondrion"/>
    <property type="evidence" value="ECO:0007669"/>
    <property type="project" value="TreeGrafter"/>
</dbReference>
<evidence type="ECO:0000259" key="4">
    <source>
        <dbReference type="Pfam" id="PF00707"/>
    </source>
</evidence>
<dbReference type="AlphaFoldDB" id="A0A0J8TXB3"/>
<dbReference type="EMBL" id="DS268122">
    <property type="protein sequence ID" value="KMU78587.1"/>
    <property type="molecule type" value="Genomic_DNA"/>
</dbReference>
<sequence>MVRTEVEKPTGSFARRQNQTRTVARKVQQKKRIDLVSHLIYQFTLLLFKATMTHTPPVFSAAQALRSAFLPRIQTHARRPVTGSLNVYKLKRLNHSERQPLQHRFGARAQQIPWPKIPTTPSLKAPRDEAIRHQRVHIVEEDGSIGPAIPLRQVLGRFDRTEYSLVELISPSENYGSICKIMSKRTLREQEYARSRTSKPKPAKQIELNWAIDPNDLENRLNQMESFIAKGKKVELILTSKARKRKATEPEAQKTLAAVKEKIQEIGAIQSKKMQGRLLGHVQFFLEGKK</sequence>
<dbReference type="GO" id="GO:0003743">
    <property type="term" value="F:translation initiation factor activity"/>
    <property type="evidence" value="ECO:0007669"/>
    <property type="project" value="UniProtKB-KW"/>
</dbReference>
<dbReference type="PANTHER" id="PTHR10938:SF0">
    <property type="entry name" value="TRANSLATION INITIATION FACTOR IF-3, MITOCHONDRIAL"/>
    <property type="match status" value="1"/>
</dbReference>
<dbReference type="GO" id="GO:0070124">
    <property type="term" value="P:mitochondrial translational initiation"/>
    <property type="evidence" value="ECO:0007669"/>
    <property type="project" value="TreeGrafter"/>
</dbReference>
<evidence type="ECO:0000256" key="2">
    <source>
        <dbReference type="ARBA" id="ARBA00022540"/>
    </source>
</evidence>
<dbReference type="OrthoDB" id="21573at2759"/>
<dbReference type="SUPFAM" id="SSF55200">
    <property type="entry name" value="Translation initiation factor IF3, C-terminal domain"/>
    <property type="match status" value="1"/>
</dbReference>
<dbReference type="GO" id="GO:0032790">
    <property type="term" value="P:ribosome disassembly"/>
    <property type="evidence" value="ECO:0007669"/>
    <property type="project" value="TreeGrafter"/>
</dbReference>
<gene>
    <name evidence="5" type="ORF">CISG_01627</name>
</gene>
<proteinExistence type="inferred from homology"/>
<protein>
    <recommendedName>
        <fullName evidence="4">Translation initiation factor 3 C-terminal domain-containing protein</fullName>
    </recommendedName>
</protein>
<evidence type="ECO:0000256" key="3">
    <source>
        <dbReference type="ARBA" id="ARBA00022917"/>
    </source>
</evidence>
<accession>A0A0J8TXB3</accession>
<organism evidence="5 6">
    <name type="scientific">Coccidioides immitis RMSCC 3703</name>
    <dbReference type="NCBI Taxonomy" id="454286"/>
    <lineage>
        <taxon>Eukaryota</taxon>
        <taxon>Fungi</taxon>
        <taxon>Dikarya</taxon>
        <taxon>Ascomycota</taxon>
        <taxon>Pezizomycotina</taxon>
        <taxon>Eurotiomycetes</taxon>
        <taxon>Eurotiomycetidae</taxon>
        <taxon>Onygenales</taxon>
        <taxon>Onygenaceae</taxon>
        <taxon>Coccidioides</taxon>
    </lineage>
</organism>
<reference evidence="6" key="1">
    <citation type="journal article" date="2010" name="Genome Res.">
        <title>Population genomic sequencing of Coccidioides fungi reveals recent hybridization and transposon control.</title>
        <authorList>
            <person name="Neafsey D.E."/>
            <person name="Barker B.M."/>
            <person name="Sharpton T.J."/>
            <person name="Stajich J.E."/>
            <person name="Park D.J."/>
            <person name="Whiston E."/>
            <person name="Hung C.-Y."/>
            <person name="McMahan C."/>
            <person name="White J."/>
            <person name="Sykes S."/>
            <person name="Heiman D."/>
            <person name="Young S."/>
            <person name="Zeng Q."/>
            <person name="Abouelleil A."/>
            <person name="Aftuck L."/>
            <person name="Bessette D."/>
            <person name="Brown A."/>
            <person name="FitzGerald M."/>
            <person name="Lui A."/>
            <person name="Macdonald J.P."/>
            <person name="Priest M."/>
            <person name="Orbach M.J."/>
            <person name="Galgiani J.N."/>
            <person name="Kirkland T.N."/>
            <person name="Cole G.T."/>
            <person name="Birren B.W."/>
            <person name="Henn M.R."/>
            <person name="Taylor J.W."/>
            <person name="Rounsley S.D."/>
        </authorList>
    </citation>
    <scope>NUCLEOTIDE SEQUENCE [LARGE SCALE GENOMIC DNA]</scope>
    <source>
        <strain evidence="6">RMSCC 3703</strain>
    </source>
</reference>
<dbReference type="Proteomes" id="UP000054559">
    <property type="component" value="Unassembled WGS sequence"/>
</dbReference>
<dbReference type="GO" id="GO:0043022">
    <property type="term" value="F:ribosome binding"/>
    <property type="evidence" value="ECO:0007669"/>
    <property type="project" value="TreeGrafter"/>
</dbReference>
<dbReference type="Pfam" id="PF00707">
    <property type="entry name" value="IF3_C"/>
    <property type="match status" value="1"/>
</dbReference>